<comment type="similarity">
    <text evidence="2 8">Belongs to the cecropin family.</text>
</comment>
<dbReference type="InterPro" id="IPR020400">
    <property type="entry name" value="CecC/Srx/CECD"/>
</dbReference>
<evidence type="ECO:0000256" key="4">
    <source>
        <dbReference type="ARBA" id="ARBA00022529"/>
    </source>
</evidence>
<dbReference type="PANTHER" id="PTHR38329:SF1">
    <property type="entry name" value="CECROPIN-A1-RELATED"/>
    <property type="match status" value="1"/>
</dbReference>
<keyword evidence="3" id="KW-0964">Secreted</keyword>
<sequence>MKLSLIFVVFVAVIMALTGQAESKHFFKKLEKVGKNIRNAAERALPIVGGYANVAKQVGK</sequence>
<keyword evidence="5 8" id="KW-0399">Innate immunity</keyword>
<keyword evidence="4 8" id="KW-0929">Antimicrobial</keyword>
<dbReference type="InterPro" id="IPR000875">
    <property type="entry name" value="CecC-like"/>
</dbReference>
<evidence type="ECO:0000256" key="1">
    <source>
        <dbReference type="ARBA" id="ARBA00004613"/>
    </source>
</evidence>
<gene>
    <name evidence="10" type="ORF">NQ317_002485</name>
</gene>
<name>A0ABQ9J9V5_9CUCU</name>
<dbReference type="Pfam" id="PF00272">
    <property type="entry name" value="Cecropin"/>
    <property type="match status" value="1"/>
</dbReference>
<comment type="caution">
    <text evidence="10">The sequence shown here is derived from an EMBL/GenBank/DDBJ whole genome shotgun (WGS) entry which is preliminary data.</text>
</comment>
<comment type="subcellular location">
    <subcellularLocation>
        <location evidence="1 8">Secreted</location>
    </subcellularLocation>
</comment>
<dbReference type="PANTHER" id="PTHR38329">
    <property type="entry name" value="CECROPIN-A1-RELATED"/>
    <property type="match status" value="1"/>
</dbReference>
<evidence type="ECO:0000256" key="5">
    <source>
        <dbReference type="ARBA" id="ARBA00022588"/>
    </source>
</evidence>
<keyword evidence="9" id="KW-0732">Signal</keyword>
<dbReference type="EMBL" id="JAPWTJ010000932">
    <property type="protein sequence ID" value="KAJ8974771.1"/>
    <property type="molecule type" value="Genomic_DNA"/>
</dbReference>
<feature type="signal peptide" evidence="9">
    <location>
        <begin position="1"/>
        <end position="23"/>
    </location>
</feature>
<protein>
    <submittedName>
        <fullName evidence="10">Uncharacterized protein</fullName>
    </submittedName>
</protein>
<feature type="chain" id="PRO_5045081730" evidence="9">
    <location>
        <begin position="24"/>
        <end position="60"/>
    </location>
</feature>
<evidence type="ECO:0000256" key="6">
    <source>
        <dbReference type="ARBA" id="ARBA00022859"/>
    </source>
</evidence>
<evidence type="ECO:0000256" key="7">
    <source>
        <dbReference type="ARBA" id="ARBA00023022"/>
    </source>
</evidence>
<dbReference type="Proteomes" id="UP001162164">
    <property type="component" value="Unassembled WGS sequence"/>
</dbReference>
<keyword evidence="11" id="KW-1185">Reference proteome</keyword>
<evidence type="ECO:0000313" key="10">
    <source>
        <dbReference type="EMBL" id="KAJ8974771.1"/>
    </source>
</evidence>
<accession>A0ABQ9J9V5</accession>
<keyword evidence="7 8" id="KW-0044">Antibiotic</keyword>
<evidence type="ECO:0000256" key="8">
    <source>
        <dbReference type="RuleBase" id="RU003948"/>
    </source>
</evidence>
<evidence type="ECO:0000313" key="11">
    <source>
        <dbReference type="Proteomes" id="UP001162164"/>
    </source>
</evidence>
<reference evidence="10" key="1">
    <citation type="journal article" date="2023" name="Insect Mol. Biol.">
        <title>Genome sequencing provides insights into the evolution of gene families encoding plant cell wall-degrading enzymes in longhorned beetles.</title>
        <authorList>
            <person name="Shin N.R."/>
            <person name="Okamura Y."/>
            <person name="Kirsch R."/>
            <person name="Pauchet Y."/>
        </authorList>
    </citation>
    <scope>NUCLEOTIDE SEQUENCE</scope>
    <source>
        <strain evidence="10">MMC_N1</strain>
    </source>
</reference>
<evidence type="ECO:0000256" key="3">
    <source>
        <dbReference type="ARBA" id="ARBA00022525"/>
    </source>
</evidence>
<evidence type="ECO:0000256" key="2">
    <source>
        <dbReference type="ARBA" id="ARBA00010680"/>
    </source>
</evidence>
<organism evidence="10 11">
    <name type="scientific">Molorchus minor</name>
    <dbReference type="NCBI Taxonomy" id="1323400"/>
    <lineage>
        <taxon>Eukaryota</taxon>
        <taxon>Metazoa</taxon>
        <taxon>Ecdysozoa</taxon>
        <taxon>Arthropoda</taxon>
        <taxon>Hexapoda</taxon>
        <taxon>Insecta</taxon>
        <taxon>Pterygota</taxon>
        <taxon>Neoptera</taxon>
        <taxon>Endopterygota</taxon>
        <taxon>Coleoptera</taxon>
        <taxon>Polyphaga</taxon>
        <taxon>Cucujiformia</taxon>
        <taxon>Chrysomeloidea</taxon>
        <taxon>Cerambycidae</taxon>
        <taxon>Lamiinae</taxon>
        <taxon>Monochamini</taxon>
        <taxon>Molorchus</taxon>
    </lineage>
</organism>
<keyword evidence="6 8" id="KW-0391">Immunity</keyword>
<proteinExistence type="inferred from homology"/>
<evidence type="ECO:0000256" key="9">
    <source>
        <dbReference type="SAM" id="SignalP"/>
    </source>
</evidence>